<feature type="compositionally biased region" description="Polar residues" evidence="5">
    <location>
        <begin position="678"/>
        <end position="692"/>
    </location>
</feature>
<dbReference type="NCBIfam" id="TIGR01451">
    <property type="entry name" value="B_ant_repeat"/>
    <property type="match status" value="1"/>
</dbReference>
<evidence type="ECO:0000256" key="2">
    <source>
        <dbReference type="ARBA" id="ARBA00022525"/>
    </source>
</evidence>
<dbReference type="PANTHER" id="PTHR37467:SF1">
    <property type="entry name" value="EXPORTED CALCIUM-BINDING GLYCOPROTEIN"/>
    <property type="match status" value="1"/>
</dbReference>
<feature type="compositionally biased region" description="Polar residues" evidence="5">
    <location>
        <begin position="608"/>
        <end position="638"/>
    </location>
</feature>
<feature type="domain" description="Ig-like" evidence="7">
    <location>
        <begin position="1774"/>
        <end position="1850"/>
    </location>
</feature>
<dbReference type="Pfam" id="PF13585">
    <property type="entry name" value="CHU_C"/>
    <property type="match status" value="1"/>
</dbReference>
<feature type="compositionally biased region" description="Polar residues" evidence="5">
    <location>
        <begin position="272"/>
        <end position="285"/>
    </location>
</feature>
<keyword evidence="2" id="KW-0964">Secreted</keyword>
<feature type="compositionally biased region" description="Polar residues" evidence="5">
    <location>
        <begin position="351"/>
        <end position="367"/>
    </location>
</feature>
<sequence length="2624" mass="268453">MKSFILKILVLVGLFMPAQYLFSQQIDLTLKYVSATNTYEVYARPTFTQNNFFFGGGSQITVVLPAAVTNAGIGITSVNGGPWVDNSQVYAPAADATHDFHGIATNGSMVNFTAATELLLFRFTISEGCVNGARIFNNASDPLSAATGMNGADFRNYLSNVFDLQDYYGTNYSNTGTVCTIIDADGDGVGATTDPDDNNPCVPNAAFATCDQDSDGLTNAQEATLGTNPTVADTDGDGINDGAEVTAGSNPLSACSPNASSPLCDQDGDGLTNAQEATAGTNPTVADTDGDGINDGTEVTNSSDPLNPCSPNASAGLCDQDSDGLTNTQEASAGTNPTVADTDGDGINDGTEVTNGSDPLNPCSPNASAGPCDQDGDGLTNTQETTAGTNPTNPDTDGDGINDGTEITNGSNPLNPCSPNVNAGQCDQDSDGLTNTQEANLTTNPTNPDTDGDGVNDGTEVANGSNPLDPCSPVPTLGCPTDADHDGTPAASDPDDNNPCVPNPSAGPCDQDGDGLNNTQEAANGTNPTIADTDGDTINDGTEVTNGTNPLNACSPNASSPLCDQDNDGLTNAQETTAGTNPTNPDTDGDGINDGTEVANGSDPLSPCSPNGNFPTCDQDNDGLTNAQETANGTSPINPDTDGDGINDGTEVANGTNPLSPCSPNVNYPTCDQDGDGLTNQQEATLGTNPTVADTDGDGINDGTEVTASSDPLSPCSPNVNFATCDQDGDGLNASQETANGTNPTVADTDGDGINDGAEVTNGSDPLSPCSPNLNFATCDRDGDGLTNAQEATLSTNPTNPDSDGDGVNDGDEVTNGSDPLDPCSPNPASPNCDQDNDGLVNSVEASLGTNPTNPDSDGDGLNDGAEVTGGSNPLNPCDPNPGNPNCTVTPEIELTVRFNPATCTYEVYARPNFTITNYNIAGGSQVSVLLPATIDNVALAITSVNGGLWTDSSMVFAPGAQPANDFHAIATSGGGVNFQAGQELLLFTFVLPNSQCCAVGIRLFDNGSDPQSTDTGMANGDFNNYIANVFVLTNDYTGNYANTGTVCDPCLINPVATPTTLDPTQEFCVVTAPTLASLQVNETSIVWYAAATGGTALPLTTALANNTTYYAAQLRTADSCESPVRLAITVTLNDTLPPTTTNASQSFCLINNPTIANIQVSGTSVVWYSAPTGGIAIPGTTALVNGTTYYAAQTGANGCESSVRLAVTVTVGNAPTPTTLDTTQDFCRANNPTVANIQVNEGGVIWYDAATGGNVVAASESLVSGLTYYGSLTNGTCQSAVRLAVAVTVGDAPTPTTLASMQSFCLINSPTVANIQANEPGVIWYSAPTGGVIVPPATALVSGSTYYGVLTDGVTGCISSIRLAVTVTVGNAPTPTTLDTTQDFCQINSPTVSNIQVNETGVTWYNAATGGTVVPASTALVTGTTYYASLTDAVSGCQSAVRLAITVTVGTAPTPTTLDTTQDFCLLNNPTVANIQVNETGVIWYSTATGTTIIAANTPLVNGATYYGALLDAASGCTSGVRLAITVTVGNAPTPTTLDATQDFCLINNPTVANIQVNETGVTWYNAMTGGTIVSNTTVLASGTTYYASLTDAATGCISSVRLAVTVTVNNAATPTTTDSTQDFCVVNTPTVANIQTNETGVTWYTAATGGSVVPATTPLVSGTTYYGALTNAANGCQSATRLAVTVTVTDAPTPTTSDMTQDFCAAAAPTVANILTNEAGVTWYTAATGGTPLAATTALVNGTTYYASLTNAATGCISSVRLAVAVTVGDAPTPTTLDTTQEFCLQNNPTVANIQVNEAGITWYTAPTGGTAVASTTVLVSGTTYYAAQTDAASGCQSSVRLAVTVTVLDAPTPTTLDATQDFCTAAMPTVANLQVNETGVVWYSAATAGTVIPSDTLLGDGITYYGSITVGNCQSATRLAVTVSLNNGVTPTTSDTTQDFCGADQPTLASIQVDQSGVVYYTLATGGMALPATTPLVSGTTYYASYTDPATGCESTVRLAIQVSVDNGTTPATTSTSQLFCAANSPTVGDIAMIGSDPVTWYDAQTGGAVVPDTTPLVNNAVYYASIINANGCPSAVRLAVTVNIQDGTTPTTGDTTQDFCAVDNPTVANLQVNEPGVTWYTTPTGGTAVASTDALVSGATYYGSITSPGGCDSAVRLAVTVTVSNGITPTTGDTTQDFCAVDSPTVANIQVNETGVVFYTSATGGSVVTANTPLVSGTTYYASYTDPATGCESMVRLAITVTVNTGVTPTATELTQEFCEGENATVADIQVNATGVVWYTSATGGIPLSNDTVLQSGIYYASITVGGCESLVRLEITIVIHSGNDATINGGGDTACFDQQVTYTTESGNTNYVWEVIGGEIIAGGTATDNSITIRWNEVGAALVSVSYTGVNGCEGEASAQREINITSCSDLRIAKTVNIVAPNINENVIFTITVTNDGTAQFADIIVSEVLPDGYEYVNVVVSAGNYDVATGIWTIPVLEAGASAVMDLEAKVLFGGNYENIVYILDSSPIDSNLANNEARVTLEPSCLTVYNEFSPNNDGMNDYFRIDCIEFYANNKLEIYNRYGSLVYTKGAYANDFDGTANVDGVVRKGEQLPAGTYFYVFEVDGKTKTGWLYIAR</sequence>
<feature type="domain" description="Ig-like" evidence="7">
    <location>
        <begin position="1615"/>
        <end position="1691"/>
    </location>
</feature>
<feature type="domain" description="Ig-like" evidence="7">
    <location>
        <begin position="1374"/>
        <end position="1450"/>
    </location>
</feature>
<evidence type="ECO:0000256" key="1">
    <source>
        <dbReference type="ARBA" id="ARBA00004613"/>
    </source>
</evidence>
<keyword evidence="3" id="KW-0732">Signal</keyword>
<feature type="domain" description="Ig-like" evidence="7">
    <location>
        <begin position="1139"/>
        <end position="1212"/>
    </location>
</feature>
<keyword evidence="4" id="KW-0106">Calcium</keyword>
<dbReference type="InterPro" id="IPR001434">
    <property type="entry name" value="OmcB-like_DUF11"/>
</dbReference>
<accession>A0ABW5NWF1</accession>
<dbReference type="InterPro" id="IPR047589">
    <property type="entry name" value="DUF11_rpt"/>
</dbReference>
<evidence type="ECO:0000313" key="8">
    <source>
        <dbReference type="EMBL" id="MFD2603153.1"/>
    </source>
</evidence>
<feature type="compositionally biased region" description="Polar residues" evidence="5">
    <location>
        <begin position="787"/>
        <end position="802"/>
    </location>
</feature>
<feature type="domain" description="Ig-like" evidence="7">
    <location>
        <begin position="2014"/>
        <end position="2088"/>
    </location>
</feature>
<feature type="compositionally biased region" description="Polar residues" evidence="5">
    <location>
        <begin position="297"/>
        <end position="313"/>
    </location>
</feature>
<feature type="domain" description="Ig-like" evidence="7">
    <location>
        <begin position="1058"/>
        <end position="1134"/>
    </location>
</feature>
<organism evidence="8 9">
    <name type="scientific">Flavobacterium suzhouense</name>
    <dbReference type="NCBI Taxonomy" id="1529638"/>
    <lineage>
        <taxon>Bacteria</taxon>
        <taxon>Pseudomonadati</taxon>
        <taxon>Bacteroidota</taxon>
        <taxon>Flavobacteriia</taxon>
        <taxon>Flavobacteriales</taxon>
        <taxon>Flavobacteriaceae</taxon>
        <taxon>Flavobacterium</taxon>
    </lineage>
</organism>
<evidence type="ECO:0000259" key="6">
    <source>
        <dbReference type="Pfam" id="PF01345"/>
    </source>
</evidence>
<feature type="compositionally biased region" description="Polar residues" evidence="5">
    <location>
        <begin position="653"/>
        <end position="670"/>
    </location>
</feature>
<dbReference type="InterPro" id="IPR026341">
    <property type="entry name" value="T9SS_type_B"/>
</dbReference>
<feature type="compositionally biased region" description="Polar residues" evidence="5">
    <location>
        <begin position="539"/>
        <end position="586"/>
    </location>
</feature>
<name>A0ABW5NWF1_9FLAO</name>
<dbReference type="EMBL" id="JBHUMD010000027">
    <property type="protein sequence ID" value="MFD2603153.1"/>
    <property type="molecule type" value="Genomic_DNA"/>
</dbReference>
<feature type="domain" description="Ig-like" evidence="7">
    <location>
        <begin position="1216"/>
        <end position="1290"/>
    </location>
</feature>
<dbReference type="PANTHER" id="PTHR37467">
    <property type="entry name" value="EXPORTED CALCIUM-BINDING GLYCOPROTEIN-RELATED"/>
    <property type="match status" value="1"/>
</dbReference>
<protein>
    <submittedName>
        <fullName evidence="8">Gliding motility-associated C-terminal domain-containing protein</fullName>
    </submittedName>
</protein>
<dbReference type="Pfam" id="PF01345">
    <property type="entry name" value="DUF11"/>
    <property type="match status" value="1"/>
</dbReference>
<keyword evidence="9" id="KW-1185">Reference proteome</keyword>
<feature type="domain" description="DUF11" evidence="6">
    <location>
        <begin position="2415"/>
        <end position="2529"/>
    </location>
</feature>
<feature type="compositionally biased region" description="Polar residues" evidence="5">
    <location>
        <begin position="218"/>
        <end position="231"/>
    </location>
</feature>
<dbReference type="Proteomes" id="UP001597480">
    <property type="component" value="Unassembled WGS sequence"/>
</dbReference>
<evidence type="ECO:0000313" key="9">
    <source>
        <dbReference type="Proteomes" id="UP001597480"/>
    </source>
</evidence>
<feature type="compositionally biased region" description="Polar residues" evidence="5">
    <location>
        <begin position="844"/>
        <end position="856"/>
    </location>
</feature>
<dbReference type="InterPro" id="IPR059100">
    <property type="entry name" value="TSP3_bac"/>
</dbReference>
<feature type="compositionally biased region" description="Polar residues" evidence="5">
    <location>
        <begin position="733"/>
        <end position="746"/>
    </location>
</feature>
<reference evidence="9" key="1">
    <citation type="journal article" date="2019" name="Int. J. Syst. Evol. Microbiol.">
        <title>The Global Catalogue of Microorganisms (GCM) 10K type strain sequencing project: providing services to taxonomists for standard genome sequencing and annotation.</title>
        <authorList>
            <consortium name="The Broad Institute Genomics Platform"/>
            <consortium name="The Broad Institute Genome Sequencing Center for Infectious Disease"/>
            <person name="Wu L."/>
            <person name="Ma J."/>
        </authorList>
    </citation>
    <scope>NUCLEOTIDE SEQUENCE [LARGE SCALE GENOMIC DNA]</scope>
    <source>
        <strain evidence="9">KCTC 42107</strain>
    </source>
</reference>
<proteinExistence type="predicted"/>
<dbReference type="InterPro" id="IPR053180">
    <property type="entry name" value="Ca-binding_acidic-repeat"/>
</dbReference>
<feature type="compositionally biased region" description="Polar residues" evidence="5">
    <location>
        <begin position="405"/>
        <end position="441"/>
    </location>
</feature>
<feature type="region of interest" description="Disordered" evidence="5">
    <location>
        <begin position="727"/>
        <end position="884"/>
    </location>
</feature>
<feature type="compositionally biased region" description="Polar residues" evidence="5">
    <location>
        <begin position="323"/>
        <end position="339"/>
    </location>
</feature>
<feature type="region of interest" description="Disordered" evidence="5">
    <location>
        <begin position="218"/>
        <end position="699"/>
    </location>
</feature>
<dbReference type="Pfam" id="PF18884">
    <property type="entry name" value="TSP3_bac"/>
    <property type="match status" value="24"/>
</dbReference>
<feature type="domain" description="Ig-like" evidence="7">
    <location>
        <begin position="1695"/>
        <end position="1770"/>
    </location>
</feature>
<gene>
    <name evidence="8" type="ORF">ACFSR3_13910</name>
</gene>
<dbReference type="Pfam" id="PF19081">
    <property type="entry name" value="Ig_7"/>
    <property type="match status" value="10"/>
</dbReference>
<feature type="compositionally biased region" description="Polar residues" evidence="5">
    <location>
        <begin position="761"/>
        <end position="776"/>
    </location>
</feature>
<evidence type="ECO:0000256" key="5">
    <source>
        <dbReference type="SAM" id="MobiDB-lite"/>
    </source>
</evidence>
<feature type="compositionally biased region" description="Polar residues" evidence="5">
    <location>
        <begin position="516"/>
        <end position="530"/>
    </location>
</feature>
<evidence type="ECO:0000259" key="7">
    <source>
        <dbReference type="Pfam" id="PF19081"/>
    </source>
</evidence>
<dbReference type="InterPro" id="IPR028974">
    <property type="entry name" value="TSP_type-3_rpt"/>
</dbReference>
<feature type="domain" description="Ig-like" evidence="7">
    <location>
        <begin position="2094"/>
        <end position="2168"/>
    </location>
</feature>
<comment type="subcellular location">
    <subcellularLocation>
        <location evidence="1">Secreted</location>
    </subcellularLocation>
</comment>
<feature type="compositionally biased region" description="Polar residues" evidence="5">
    <location>
        <begin position="379"/>
        <end position="395"/>
    </location>
</feature>
<evidence type="ECO:0000256" key="3">
    <source>
        <dbReference type="ARBA" id="ARBA00022729"/>
    </source>
</evidence>
<feature type="compositionally biased region" description="Acidic residues" evidence="5">
    <location>
        <begin position="803"/>
        <end position="813"/>
    </location>
</feature>
<dbReference type="Gene3D" id="4.10.1080.10">
    <property type="entry name" value="TSP type-3 repeat"/>
    <property type="match status" value="1"/>
</dbReference>
<comment type="caution">
    <text evidence="8">The sequence shown here is derived from an EMBL/GenBank/DDBJ whole genome shotgun (WGS) entry which is preliminary data.</text>
</comment>
<dbReference type="NCBIfam" id="TIGR04131">
    <property type="entry name" value="Bac_Flav_CTERM"/>
    <property type="match status" value="1"/>
</dbReference>
<feature type="domain" description="Ig-like" evidence="7">
    <location>
        <begin position="1535"/>
        <end position="1611"/>
    </location>
</feature>
<feature type="compositionally biased region" description="Polar residues" evidence="5">
    <location>
        <begin position="247"/>
        <end position="263"/>
    </location>
</feature>
<dbReference type="InterPro" id="IPR044023">
    <property type="entry name" value="Ig_7"/>
</dbReference>
<evidence type="ECO:0000256" key="4">
    <source>
        <dbReference type="ARBA" id="ARBA00022837"/>
    </source>
</evidence>
<dbReference type="RefSeq" id="WP_379821788.1">
    <property type="nucleotide sequence ID" value="NZ_JBHUMD010000027.1"/>
</dbReference>